<proteinExistence type="predicted"/>
<dbReference type="AlphaFoldDB" id="A0A1C7LM20"/>
<accession>A0A1C7LM20</accession>
<evidence type="ECO:0000313" key="2">
    <source>
        <dbReference type="Proteomes" id="UP000092993"/>
    </source>
</evidence>
<comment type="caution">
    <text evidence="1">The sequence shown here is derived from an EMBL/GenBank/DDBJ whole genome shotgun (WGS) entry which is preliminary data.</text>
</comment>
<dbReference type="Proteomes" id="UP000092993">
    <property type="component" value="Unassembled WGS sequence"/>
</dbReference>
<sequence length="176" mass="19881">MVVFIGQFRNVTDAERAKHLHWGVGVLVNEATNEVMWWPADVASIKSCDLDRLLAVMENATISIHPDWQCTTIALEHMRQLRTLDFVQFRDDLAAPRLLFESAVAADLEAARIMTQKDREQNGQRLFITRYKCVVSAHDPTADLRRCNSPDREPCENSNEVLDGCAAVPVQETTVT</sequence>
<keyword evidence="2" id="KW-1185">Reference proteome</keyword>
<gene>
    <name evidence="1" type="ORF">A0H81_14435</name>
</gene>
<name>A0A1C7LM20_GRIFR</name>
<dbReference type="EMBL" id="LUGG01000043">
    <property type="protein sequence ID" value="OBZ65568.1"/>
    <property type="molecule type" value="Genomic_DNA"/>
</dbReference>
<reference evidence="1 2" key="1">
    <citation type="submission" date="2016-03" db="EMBL/GenBank/DDBJ databases">
        <title>Whole genome sequencing of Grifola frondosa 9006-11.</title>
        <authorList>
            <person name="Min B."/>
            <person name="Park H."/>
            <person name="Kim J.-G."/>
            <person name="Cho H."/>
            <person name="Oh Y.-L."/>
            <person name="Kong W.-S."/>
            <person name="Choi I.-G."/>
        </authorList>
    </citation>
    <scope>NUCLEOTIDE SEQUENCE [LARGE SCALE GENOMIC DNA]</scope>
    <source>
        <strain evidence="1 2">9006-11</strain>
    </source>
</reference>
<evidence type="ECO:0000313" key="1">
    <source>
        <dbReference type="EMBL" id="OBZ65568.1"/>
    </source>
</evidence>
<organism evidence="1 2">
    <name type="scientific">Grifola frondosa</name>
    <name type="common">Maitake</name>
    <name type="synonym">Polyporus frondosus</name>
    <dbReference type="NCBI Taxonomy" id="5627"/>
    <lineage>
        <taxon>Eukaryota</taxon>
        <taxon>Fungi</taxon>
        <taxon>Dikarya</taxon>
        <taxon>Basidiomycota</taxon>
        <taxon>Agaricomycotina</taxon>
        <taxon>Agaricomycetes</taxon>
        <taxon>Polyporales</taxon>
        <taxon>Grifolaceae</taxon>
        <taxon>Grifola</taxon>
    </lineage>
</organism>
<protein>
    <submittedName>
        <fullName evidence="1">Uncharacterized protein</fullName>
    </submittedName>
</protein>